<reference evidence="1 2" key="1">
    <citation type="submission" date="2017-08" db="EMBL/GenBank/DDBJ databases">
        <title>Infants hospitalized years apart are colonized by the same room-sourced microbial strains.</title>
        <authorList>
            <person name="Brooks B."/>
            <person name="Olm M.R."/>
            <person name="Firek B.A."/>
            <person name="Baker R."/>
            <person name="Thomas B.C."/>
            <person name="Morowitz M.J."/>
            <person name="Banfield J.F."/>
        </authorList>
    </citation>
    <scope>NUCLEOTIDE SEQUENCE [LARGE SCALE GENOMIC DNA]</scope>
    <source>
        <strain evidence="1">S2_005_003_R2_43</strain>
    </source>
</reference>
<evidence type="ECO:0000313" key="1">
    <source>
        <dbReference type="EMBL" id="PZQ14303.1"/>
    </source>
</evidence>
<gene>
    <name evidence="1" type="ORF">DI565_12855</name>
</gene>
<comment type="caution">
    <text evidence="1">The sequence shown here is derived from an EMBL/GenBank/DDBJ whole genome shotgun (WGS) entry which is preliminary data.</text>
</comment>
<sequence length="128" mass="14017">MTVQNNSAADIRPIAKILLAHPASARATLVLRDGYEDGIRAVEVLIHGYAVARAFQKNGEWFRAGRSDGQWTSACNDKLVRRGLRLAQSRSLRGLSTMGVRTYSTALEAMGGEEMVDWSIADFFSEAA</sequence>
<protein>
    <submittedName>
        <fullName evidence="1">Uncharacterized protein</fullName>
    </submittedName>
</protein>
<dbReference type="Proteomes" id="UP000249577">
    <property type="component" value="Unassembled WGS sequence"/>
</dbReference>
<accession>A0A2W5MA49</accession>
<dbReference type="EMBL" id="QFPN01000006">
    <property type="protein sequence ID" value="PZQ14303.1"/>
    <property type="molecule type" value="Genomic_DNA"/>
</dbReference>
<dbReference type="AlphaFoldDB" id="A0A2W5MA49"/>
<name>A0A2W5MA49_ANCNO</name>
<organism evidence="1 2">
    <name type="scientific">Ancylobacter novellus</name>
    <name type="common">Thiobacillus novellus</name>
    <dbReference type="NCBI Taxonomy" id="921"/>
    <lineage>
        <taxon>Bacteria</taxon>
        <taxon>Pseudomonadati</taxon>
        <taxon>Pseudomonadota</taxon>
        <taxon>Alphaproteobacteria</taxon>
        <taxon>Hyphomicrobiales</taxon>
        <taxon>Xanthobacteraceae</taxon>
        <taxon>Ancylobacter</taxon>
    </lineage>
</organism>
<proteinExistence type="predicted"/>
<evidence type="ECO:0000313" key="2">
    <source>
        <dbReference type="Proteomes" id="UP000249577"/>
    </source>
</evidence>